<keyword evidence="8 17" id="KW-0418">Kinase</keyword>
<dbReference type="GO" id="GO:0000155">
    <property type="term" value="F:phosphorelay sensor kinase activity"/>
    <property type="evidence" value="ECO:0007669"/>
    <property type="project" value="InterPro"/>
</dbReference>
<evidence type="ECO:0000313" key="17">
    <source>
        <dbReference type="EMBL" id="KPX74623.1"/>
    </source>
</evidence>
<gene>
    <name evidence="17" type="ORF">ALO53_05266</name>
</gene>
<dbReference type="PROSITE" id="PS50894">
    <property type="entry name" value="HPT"/>
    <property type="match status" value="1"/>
</dbReference>
<evidence type="ECO:0000256" key="4">
    <source>
        <dbReference type="ARBA" id="ARBA00022500"/>
    </source>
</evidence>
<dbReference type="SMART" id="SM00073">
    <property type="entry name" value="HPT"/>
    <property type="match status" value="1"/>
</dbReference>
<dbReference type="SMART" id="SM00260">
    <property type="entry name" value="CheW"/>
    <property type="match status" value="1"/>
</dbReference>
<dbReference type="InterPro" id="IPR051315">
    <property type="entry name" value="Bact_Chemotaxis_CheA"/>
</dbReference>
<dbReference type="Gene3D" id="1.20.120.160">
    <property type="entry name" value="HPT domain"/>
    <property type="match status" value="1"/>
</dbReference>
<evidence type="ECO:0000259" key="15">
    <source>
        <dbReference type="PROSITE" id="PS50851"/>
    </source>
</evidence>
<dbReference type="InterPro" id="IPR005467">
    <property type="entry name" value="His_kinase_dom"/>
</dbReference>
<dbReference type="Pfam" id="PF01584">
    <property type="entry name" value="CheW"/>
    <property type="match status" value="1"/>
</dbReference>
<name>A0A0N8RYV2_PSEA0</name>
<keyword evidence="10" id="KW-0902">Two-component regulatory system</keyword>
<feature type="region of interest" description="Disordered" evidence="13">
    <location>
        <begin position="286"/>
        <end position="308"/>
    </location>
</feature>
<dbReference type="InterPro" id="IPR002545">
    <property type="entry name" value="CheW-lke_dom"/>
</dbReference>
<dbReference type="CDD" id="cd00731">
    <property type="entry name" value="CheA_reg"/>
    <property type="match status" value="1"/>
</dbReference>
<keyword evidence="4" id="KW-0145">Chemotaxis</keyword>
<dbReference type="SUPFAM" id="SSF50341">
    <property type="entry name" value="CheW-like"/>
    <property type="match status" value="1"/>
</dbReference>
<dbReference type="Gene3D" id="3.30.565.10">
    <property type="entry name" value="Histidine kinase-like ATPase, C-terminal domain"/>
    <property type="match status" value="1"/>
</dbReference>
<dbReference type="InterPro" id="IPR036097">
    <property type="entry name" value="HisK_dim/P_sf"/>
</dbReference>
<dbReference type="InterPro" id="IPR036061">
    <property type="entry name" value="CheW-like_dom_sf"/>
</dbReference>
<dbReference type="GO" id="GO:0005737">
    <property type="term" value="C:cytoplasm"/>
    <property type="evidence" value="ECO:0007669"/>
    <property type="project" value="InterPro"/>
</dbReference>
<dbReference type="SMART" id="SM01231">
    <property type="entry name" value="H-kinase_dim"/>
    <property type="match status" value="1"/>
</dbReference>
<evidence type="ECO:0000256" key="7">
    <source>
        <dbReference type="ARBA" id="ARBA00022741"/>
    </source>
</evidence>
<dbReference type="SMART" id="SM00387">
    <property type="entry name" value="HATPase_c"/>
    <property type="match status" value="1"/>
</dbReference>
<evidence type="ECO:0000313" key="18">
    <source>
        <dbReference type="Proteomes" id="UP000050469"/>
    </source>
</evidence>
<dbReference type="InterPro" id="IPR036890">
    <property type="entry name" value="HATPase_C_sf"/>
</dbReference>
<organism evidence="17 18">
    <name type="scientific">Pseudomonas amygdali pv. photiniae</name>
    <dbReference type="NCBI Taxonomy" id="251724"/>
    <lineage>
        <taxon>Bacteria</taxon>
        <taxon>Pseudomonadati</taxon>
        <taxon>Pseudomonadota</taxon>
        <taxon>Gammaproteobacteria</taxon>
        <taxon>Pseudomonadales</taxon>
        <taxon>Pseudomonadaceae</taxon>
        <taxon>Pseudomonas</taxon>
        <taxon>Pseudomonas amygdali</taxon>
    </lineage>
</organism>
<dbReference type="Proteomes" id="UP000050469">
    <property type="component" value="Unassembled WGS sequence"/>
</dbReference>
<evidence type="ECO:0000256" key="9">
    <source>
        <dbReference type="ARBA" id="ARBA00022840"/>
    </source>
</evidence>
<dbReference type="AlphaFoldDB" id="A0A0N8RYV2"/>
<dbReference type="SUPFAM" id="SSF55874">
    <property type="entry name" value="ATPase domain of HSP90 chaperone/DNA topoisomerase II/histidine kinase"/>
    <property type="match status" value="1"/>
</dbReference>
<dbReference type="CDD" id="cd00088">
    <property type="entry name" value="HPT"/>
    <property type="match status" value="1"/>
</dbReference>
<dbReference type="SUPFAM" id="SSF47226">
    <property type="entry name" value="Histidine-containing phosphotransfer domain, HPT domain"/>
    <property type="match status" value="1"/>
</dbReference>
<keyword evidence="7" id="KW-0547">Nucleotide-binding</keyword>
<comment type="function">
    <text evidence="11">Involved in the transmission of sensory signals from the chemoreceptors to the flagellar motors. CheA is autophosphorylated; it can transfer its phosphate group to either CheB or CheY.</text>
</comment>
<dbReference type="GO" id="GO:0005524">
    <property type="term" value="F:ATP binding"/>
    <property type="evidence" value="ECO:0007669"/>
    <property type="project" value="UniProtKB-KW"/>
</dbReference>
<feature type="modified residue" description="Phosphohistidine" evidence="12">
    <location>
        <position position="53"/>
    </location>
</feature>
<dbReference type="EMBL" id="LJQO01000197">
    <property type="protein sequence ID" value="KPX74623.1"/>
    <property type="molecule type" value="Genomic_DNA"/>
</dbReference>
<dbReference type="InterPro" id="IPR036641">
    <property type="entry name" value="HPT_dom_sf"/>
</dbReference>
<dbReference type="PANTHER" id="PTHR43395">
    <property type="entry name" value="SENSOR HISTIDINE KINASE CHEA"/>
    <property type="match status" value="1"/>
</dbReference>
<keyword evidence="6" id="KW-0808">Transferase</keyword>
<accession>A0A0N8RYV2</accession>
<reference evidence="17 18" key="1">
    <citation type="submission" date="2015-09" db="EMBL/GenBank/DDBJ databases">
        <title>Genome announcement of multiple Pseudomonas syringae strains.</title>
        <authorList>
            <person name="Thakur S."/>
            <person name="Wang P.W."/>
            <person name="Gong Y."/>
            <person name="Weir B.S."/>
            <person name="Guttman D.S."/>
        </authorList>
    </citation>
    <scope>NUCLEOTIDE SEQUENCE [LARGE SCALE GENOMIC DNA]</scope>
    <source>
        <strain evidence="17 18">ICMP7840</strain>
    </source>
</reference>
<comment type="catalytic activity">
    <reaction evidence="1">
        <text>ATP + protein L-histidine = ADP + protein N-phospho-L-histidine.</text>
        <dbReference type="EC" id="2.7.13.3"/>
    </reaction>
</comment>
<evidence type="ECO:0000256" key="6">
    <source>
        <dbReference type="ARBA" id="ARBA00022679"/>
    </source>
</evidence>
<dbReference type="Gene3D" id="1.10.287.560">
    <property type="entry name" value="Histidine kinase CheA-like, homodimeric domain"/>
    <property type="match status" value="1"/>
</dbReference>
<sequence>MKEVIVSINLDQAQQTFIVEARELLQAMEESLLQLESEPGDQDAIGAVFRAAHTIKGSAGLFGLTPIVSFTHIVEDVLDRLREGSVSVDAGLIAVLLKSGDHMLELIDVVASRGQTLQPPALEREAALRQALQVYQAPGNAQPADEAQAPSVIDEQPAEVLWHISLRFGVDVFRNGMDPLSFLRYLNTLGQMVQVTTVTDSIPALEAWDPESCHLGFEIDFRSSAGHAAINEVFDFVREDCAVEVTLMSEIANHVEPTGTDLVSQTGQSPAVASGELLGDQRAVPRAPAAATAVERPSSASEQKNKDGRYVRVNADKLDELINLVGELVIASAGASLLARSCDNDPLQEASSTVSGLVEQILDGALHLRMIPIGDTFNRFRRVVRDVSQELGKDIDLIINGAETELDKTVVEKIGDPLMHLLRNSMDHGIESAEARRAAGKPAKGHLSLNAYHDSGSIVIEIADDGAGLNRERILDKAQQRGLVAVGASLTDQEIYNLIFEPGFSTAEAVTNLSGRGVGMDVVKRNITLLRGTVDLDSQPGQGTIVRIRLPLTLAIINGFLVGIDQSTYVIPLDMVQECIELDEQNRHLTRDSGYLDLRGEVLPLVYLRDHFNHEGPAARRQNVVVVRYAEHKAGLVVDDLLGEFQTVIKPLGKLFGALRGISGSTILGSGAVALILDIPALLNQIVQMEARSTQAPQALLPTSR</sequence>
<dbReference type="InterPro" id="IPR004105">
    <property type="entry name" value="CheA-like_dim"/>
</dbReference>
<dbReference type="Pfam" id="PF02518">
    <property type="entry name" value="HATPase_c"/>
    <property type="match status" value="1"/>
</dbReference>
<evidence type="ECO:0000256" key="12">
    <source>
        <dbReference type="PROSITE-ProRule" id="PRU00110"/>
    </source>
</evidence>
<dbReference type="SUPFAM" id="SSF47384">
    <property type="entry name" value="Homodimeric domain of signal transducing histidine kinase"/>
    <property type="match status" value="1"/>
</dbReference>
<dbReference type="EC" id="2.7.13.3" evidence="2"/>
<dbReference type="PROSITE" id="PS50109">
    <property type="entry name" value="HIS_KIN"/>
    <property type="match status" value="1"/>
</dbReference>
<dbReference type="GO" id="GO:0006935">
    <property type="term" value="P:chemotaxis"/>
    <property type="evidence" value="ECO:0007669"/>
    <property type="project" value="UniProtKB-KW"/>
</dbReference>
<proteinExistence type="predicted"/>
<evidence type="ECO:0000256" key="5">
    <source>
        <dbReference type="ARBA" id="ARBA00022553"/>
    </source>
</evidence>
<dbReference type="CDD" id="cd16916">
    <property type="entry name" value="HATPase_CheA-like"/>
    <property type="match status" value="1"/>
</dbReference>
<dbReference type="InterPro" id="IPR037006">
    <property type="entry name" value="CheA-like_homodim_sf"/>
</dbReference>
<evidence type="ECO:0000256" key="1">
    <source>
        <dbReference type="ARBA" id="ARBA00000085"/>
    </source>
</evidence>
<comment type="caution">
    <text evidence="17">The sequence shown here is derived from an EMBL/GenBank/DDBJ whole genome shotgun (WGS) entry which is preliminary data.</text>
</comment>
<dbReference type="PROSITE" id="PS50851">
    <property type="entry name" value="CHEW"/>
    <property type="match status" value="1"/>
</dbReference>
<dbReference type="PATRIC" id="fig|251724.3.peg.4905"/>
<evidence type="ECO:0000256" key="2">
    <source>
        <dbReference type="ARBA" id="ARBA00012438"/>
    </source>
</evidence>
<dbReference type="Pfam" id="PF02895">
    <property type="entry name" value="H-kinase_dim"/>
    <property type="match status" value="1"/>
</dbReference>
<evidence type="ECO:0000256" key="10">
    <source>
        <dbReference type="ARBA" id="ARBA00023012"/>
    </source>
</evidence>
<feature type="domain" description="Histidine kinase" evidence="14">
    <location>
        <begin position="347"/>
        <end position="554"/>
    </location>
</feature>
<keyword evidence="9" id="KW-0067">ATP-binding</keyword>
<dbReference type="Gene3D" id="2.30.30.40">
    <property type="entry name" value="SH3 Domains"/>
    <property type="match status" value="1"/>
</dbReference>
<dbReference type="InterPro" id="IPR004358">
    <property type="entry name" value="Sig_transdc_His_kin-like_C"/>
</dbReference>
<dbReference type="FunFam" id="3.30.565.10:FF:000016">
    <property type="entry name" value="Chemotaxis protein CheA, putative"/>
    <property type="match status" value="1"/>
</dbReference>
<protein>
    <recommendedName>
        <fullName evidence="3">Chemotaxis protein CheA</fullName>
        <ecNumber evidence="2">2.7.13.3</ecNumber>
    </recommendedName>
</protein>
<feature type="domain" description="CheW-like" evidence="15">
    <location>
        <begin position="556"/>
        <end position="688"/>
    </location>
</feature>
<evidence type="ECO:0000259" key="16">
    <source>
        <dbReference type="PROSITE" id="PS50894"/>
    </source>
</evidence>
<dbReference type="PRINTS" id="PR00344">
    <property type="entry name" value="BCTRLSENSOR"/>
</dbReference>
<dbReference type="InterPro" id="IPR008207">
    <property type="entry name" value="Sig_transdc_His_kin_Hpt_dom"/>
</dbReference>
<evidence type="ECO:0000256" key="3">
    <source>
        <dbReference type="ARBA" id="ARBA00021495"/>
    </source>
</evidence>
<keyword evidence="5 12" id="KW-0597">Phosphoprotein</keyword>
<dbReference type="Pfam" id="PF01627">
    <property type="entry name" value="Hpt"/>
    <property type="match status" value="1"/>
</dbReference>
<feature type="domain" description="HPt" evidence="16">
    <location>
        <begin position="6"/>
        <end position="110"/>
    </location>
</feature>
<dbReference type="PANTHER" id="PTHR43395:SF10">
    <property type="entry name" value="CHEMOTAXIS PROTEIN CHEA"/>
    <property type="match status" value="1"/>
</dbReference>
<evidence type="ECO:0000256" key="11">
    <source>
        <dbReference type="ARBA" id="ARBA00035100"/>
    </source>
</evidence>
<evidence type="ECO:0000256" key="13">
    <source>
        <dbReference type="SAM" id="MobiDB-lite"/>
    </source>
</evidence>
<evidence type="ECO:0000256" key="8">
    <source>
        <dbReference type="ARBA" id="ARBA00022777"/>
    </source>
</evidence>
<dbReference type="InterPro" id="IPR003594">
    <property type="entry name" value="HATPase_dom"/>
</dbReference>
<evidence type="ECO:0000259" key="14">
    <source>
        <dbReference type="PROSITE" id="PS50109"/>
    </source>
</evidence>